<keyword evidence="5" id="KW-1185">Reference proteome</keyword>
<keyword evidence="3" id="KW-0732">Signal</keyword>
<protein>
    <submittedName>
        <fullName evidence="6">Uncharacterized protein LOC113795542</fullName>
    </submittedName>
</protein>
<dbReference type="RefSeq" id="XP_027201532.1">
    <property type="nucleotide sequence ID" value="XM_027345731.1"/>
</dbReference>
<accession>A0A6P6Y816</accession>
<evidence type="ECO:0000256" key="2">
    <source>
        <dbReference type="ARBA" id="ARBA00022685"/>
    </source>
</evidence>
<reference evidence="6" key="1">
    <citation type="submission" date="2025-08" db="UniProtKB">
        <authorList>
            <consortium name="RefSeq"/>
        </authorList>
    </citation>
    <scope>IDENTIFICATION</scope>
    <source>
        <strain evidence="6">Airmid</strain>
    </source>
</reference>
<evidence type="ECO:0000256" key="1">
    <source>
        <dbReference type="ARBA" id="ARBA00009034"/>
    </source>
</evidence>
<dbReference type="PROSITE" id="PS00262">
    <property type="entry name" value="INSULIN"/>
    <property type="match status" value="1"/>
</dbReference>
<comment type="similarity">
    <text evidence="1">Belongs to the insulin family.</text>
</comment>
<evidence type="ECO:0000313" key="6">
    <source>
        <dbReference type="RefSeq" id="XP_027201532.1"/>
    </source>
</evidence>
<evidence type="ECO:0000313" key="5">
    <source>
        <dbReference type="Proteomes" id="UP000515146"/>
    </source>
</evidence>
<evidence type="ECO:0000256" key="3">
    <source>
        <dbReference type="ARBA" id="ARBA00022729"/>
    </source>
</evidence>
<gene>
    <name evidence="6" type="primary">LOC113795542</name>
</gene>
<dbReference type="AlphaFoldDB" id="A0A6P6Y816"/>
<sequence length="179" mass="20270">MIRINSSRYSGHPHYNKISIGSILLLIIIIQRTNSLRIETTIRPLLSTSSSLSSTSTLFNINHPIDQPDNHQDGQHGSSSSTTSTTTISTISTTTNRIIILNKRLQNCWTNLSKVIGLVCSKSPTSSSKFFKLLKENYFGFLQKSKHYQLSNNENQQQQQILIDCCRKPCSLDRIRRLC</sequence>
<proteinExistence type="inferred from homology"/>
<dbReference type="KEGG" id="dpte:113795542"/>
<organism evidence="5 6">
    <name type="scientific">Dermatophagoides pteronyssinus</name>
    <name type="common">European house dust mite</name>
    <dbReference type="NCBI Taxonomy" id="6956"/>
    <lineage>
        <taxon>Eukaryota</taxon>
        <taxon>Metazoa</taxon>
        <taxon>Ecdysozoa</taxon>
        <taxon>Arthropoda</taxon>
        <taxon>Chelicerata</taxon>
        <taxon>Arachnida</taxon>
        <taxon>Acari</taxon>
        <taxon>Acariformes</taxon>
        <taxon>Sarcoptiformes</taxon>
        <taxon>Astigmata</taxon>
        <taxon>Psoroptidia</taxon>
        <taxon>Analgoidea</taxon>
        <taxon>Pyroglyphidae</taxon>
        <taxon>Dermatophagoidinae</taxon>
        <taxon>Dermatophagoides</taxon>
    </lineage>
</organism>
<dbReference type="InParanoid" id="A0A6P6Y816"/>
<dbReference type="Proteomes" id="UP000515146">
    <property type="component" value="Unplaced"/>
</dbReference>
<name>A0A6P6Y816_DERPT</name>
<dbReference type="InterPro" id="IPR036438">
    <property type="entry name" value="Insulin-like_sf"/>
</dbReference>
<dbReference type="InterPro" id="IPR022353">
    <property type="entry name" value="Insulin_CS"/>
</dbReference>
<dbReference type="SUPFAM" id="SSF56994">
    <property type="entry name" value="Insulin-like"/>
    <property type="match status" value="1"/>
</dbReference>
<keyword evidence="2" id="KW-0165">Cleavage on pair of basic residues</keyword>
<dbReference type="Gene3D" id="1.10.100.10">
    <property type="entry name" value="Insulin-like"/>
    <property type="match status" value="1"/>
</dbReference>
<evidence type="ECO:0000256" key="4">
    <source>
        <dbReference type="SAM" id="MobiDB-lite"/>
    </source>
</evidence>
<feature type="region of interest" description="Disordered" evidence="4">
    <location>
        <begin position="63"/>
        <end position="87"/>
    </location>
</feature>
<feature type="compositionally biased region" description="Low complexity" evidence="4">
    <location>
        <begin position="78"/>
        <end position="87"/>
    </location>
</feature>